<proteinExistence type="predicted"/>
<evidence type="ECO:0000313" key="1">
    <source>
        <dbReference type="EMBL" id="KAJ9124483.1"/>
    </source>
</evidence>
<dbReference type="EMBL" id="JASBWV010000010">
    <property type="protein sequence ID" value="KAJ9124483.1"/>
    <property type="molecule type" value="Genomic_DNA"/>
</dbReference>
<reference evidence="1" key="1">
    <citation type="submission" date="2023-04" db="EMBL/GenBank/DDBJ databases">
        <title>Draft Genome sequencing of Naganishia species isolated from polar environments using Oxford Nanopore Technology.</title>
        <authorList>
            <person name="Leo P."/>
            <person name="Venkateswaran K."/>
        </authorList>
    </citation>
    <scope>NUCLEOTIDE SEQUENCE</scope>
    <source>
        <strain evidence="1">DBVPG 5303</strain>
    </source>
</reference>
<protein>
    <submittedName>
        <fullName evidence="1">Uncharacterized protein</fullName>
    </submittedName>
</protein>
<comment type="caution">
    <text evidence="1">The sequence shown here is derived from an EMBL/GenBank/DDBJ whole genome shotgun (WGS) entry which is preliminary data.</text>
</comment>
<name>A0ACC2XKV4_9TREE</name>
<sequence length="399" mass="44899">MSTIATNTRQQISSPTKTGALLYKWLWNGQYSIFPWIPKPVKYLVLLLLLFNAKSWPFVWHVKLWWPAIRTHIEARRKGLKEHYWSLGLFNSEDRLDSKVQPLIQRDPYKGSRFVDYTKVVHTKKYHAYYDDCDYNKHLSNSSYAKNLDYARLQASVDIFAPFFAPGGWMALGAGSYFFAKEIPIFADYEIHISIGGFEEKWMYLVAEFVTYPKKGKSSQRNDSNLATHKPTSALQAEKSDSMQPTVQPMLTEVLSGSAASSGVATPIGAGKGANTCLSMQEHIAKRVAQTVRTDGSILHCLGVSTYCFKVGRITVPPRVVLSFCGYGDQTNWDRAEKMITGSKDKGKKWLQGGWKDEAEEVGKEFAEHELNKKGRIAGGKLAEAFEGLRETVDAALRG</sequence>
<dbReference type="Proteomes" id="UP001234202">
    <property type="component" value="Unassembled WGS sequence"/>
</dbReference>
<organism evidence="1 2">
    <name type="scientific">Naganishia onofrii</name>
    <dbReference type="NCBI Taxonomy" id="1851511"/>
    <lineage>
        <taxon>Eukaryota</taxon>
        <taxon>Fungi</taxon>
        <taxon>Dikarya</taxon>
        <taxon>Basidiomycota</taxon>
        <taxon>Agaricomycotina</taxon>
        <taxon>Tremellomycetes</taxon>
        <taxon>Filobasidiales</taxon>
        <taxon>Filobasidiaceae</taxon>
        <taxon>Naganishia</taxon>
    </lineage>
</organism>
<gene>
    <name evidence="1" type="ORF">QFC24_003274</name>
</gene>
<keyword evidence="2" id="KW-1185">Reference proteome</keyword>
<evidence type="ECO:0000313" key="2">
    <source>
        <dbReference type="Proteomes" id="UP001234202"/>
    </source>
</evidence>
<accession>A0ACC2XKV4</accession>